<gene>
    <name evidence="1" type="ORF">PSON_ATCC_30995.1.T0700187</name>
</gene>
<evidence type="ECO:0000313" key="1">
    <source>
        <dbReference type="EMBL" id="CAD8098575.1"/>
    </source>
</evidence>
<protein>
    <submittedName>
        <fullName evidence="1">Uncharacterized protein</fullName>
    </submittedName>
</protein>
<dbReference type="AlphaFoldDB" id="A0A8S1P6K8"/>
<evidence type="ECO:0000313" key="2">
    <source>
        <dbReference type="Proteomes" id="UP000692954"/>
    </source>
</evidence>
<sequence>MCSMRLEQCLKKSQFSYNAYKIGENELSIDQYQPHLFQIKRMSQRKQDYLNVK</sequence>
<accession>A0A8S1P6K8</accession>
<organism evidence="1 2">
    <name type="scientific">Paramecium sonneborni</name>
    <dbReference type="NCBI Taxonomy" id="65129"/>
    <lineage>
        <taxon>Eukaryota</taxon>
        <taxon>Sar</taxon>
        <taxon>Alveolata</taxon>
        <taxon>Ciliophora</taxon>
        <taxon>Intramacronucleata</taxon>
        <taxon>Oligohymenophorea</taxon>
        <taxon>Peniculida</taxon>
        <taxon>Parameciidae</taxon>
        <taxon>Paramecium</taxon>
    </lineage>
</organism>
<name>A0A8S1P6K8_9CILI</name>
<keyword evidence="2" id="KW-1185">Reference proteome</keyword>
<comment type="caution">
    <text evidence="1">The sequence shown here is derived from an EMBL/GenBank/DDBJ whole genome shotgun (WGS) entry which is preliminary data.</text>
</comment>
<dbReference type="EMBL" id="CAJJDN010000070">
    <property type="protein sequence ID" value="CAD8098575.1"/>
    <property type="molecule type" value="Genomic_DNA"/>
</dbReference>
<reference evidence="1" key="1">
    <citation type="submission" date="2021-01" db="EMBL/GenBank/DDBJ databases">
        <authorList>
            <consortium name="Genoscope - CEA"/>
            <person name="William W."/>
        </authorList>
    </citation>
    <scope>NUCLEOTIDE SEQUENCE</scope>
</reference>
<proteinExistence type="predicted"/>
<dbReference type="Proteomes" id="UP000692954">
    <property type="component" value="Unassembled WGS sequence"/>
</dbReference>